<keyword evidence="7" id="KW-1185">Reference proteome</keyword>
<name>A0A4Z0GVP1_9BACI</name>
<dbReference type="Gene3D" id="3.20.110.10">
    <property type="entry name" value="Glycoside hydrolase 38, N terminal domain"/>
    <property type="match status" value="1"/>
</dbReference>
<feature type="domain" description="Glycoside hydrolase family 38 central" evidence="5">
    <location>
        <begin position="287"/>
        <end position="357"/>
    </location>
</feature>
<dbReference type="PANTHER" id="PTHR46017">
    <property type="entry name" value="ALPHA-MANNOSIDASE 2C1"/>
    <property type="match status" value="1"/>
</dbReference>
<dbReference type="InterPro" id="IPR011682">
    <property type="entry name" value="Glyco_hydro_38_C"/>
</dbReference>
<dbReference type="AlphaFoldDB" id="A0A4Z0GVP1"/>
<evidence type="ECO:0000256" key="4">
    <source>
        <dbReference type="ARBA" id="ARBA00023295"/>
    </source>
</evidence>
<reference evidence="6 7" key="1">
    <citation type="journal article" date="2003" name="Int. J. Syst. Evol. Microbiol.">
        <title>Halobacillus salinus sp. nov., isolated from a salt lake on the coast of the East Sea in Korea.</title>
        <authorList>
            <person name="Yoon J.H."/>
            <person name="Kang K.H."/>
            <person name="Park Y.H."/>
        </authorList>
    </citation>
    <scope>NUCLEOTIDE SEQUENCE [LARGE SCALE GENOMIC DNA]</scope>
    <source>
        <strain evidence="6 7">HSL-3</strain>
    </source>
</reference>
<dbReference type="GO" id="GO:0030246">
    <property type="term" value="F:carbohydrate binding"/>
    <property type="evidence" value="ECO:0007669"/>
    <property type="project" value="InterPro"/>
</dbReference>
<dbReference type="GO" id="GO:0006013">
    <property type="term" value="P:mannose metabolic process"/>
    <property type="evidence" value="ECO:0007669"/>
    <property type="project" value="InterPro"/>
</dbReference>
<dbReference type="SUPFAM" id="SSF74650">
    <property type="entry name" value="Galactose mutarotase-like"/>
    <property type="match status" value="1"/>
</dbReference>
<dbReference type="GO" id="GO:0004559">
    <property type="term" value="F:alpha-mannosidase activity"/>
    <property type="evidence" value="ECO:0007669"/>
    <property type="project" value="InterPro"/>
</dbReference>
<dbReference type="SUPFAM" id="SSF88713">
    <property type="entry name" value="Glycoside hydrolase/deacetylase"/>
    <property type="match status" value="1"/>
</dbReference>
<dbReference type="GO" id="GO:0009313">
    <property type="term" value="P:oligosaccharide catabolic process"/>
    <property type="evidence" value="ECO:0007669"/>
    <property type="project" value="TreeGrafter"/>
</dbReference>
<dbReference type="EMBL" id="SRJC01000011">
    <property type="protein sequence ID" value="TGB00755.1"/>
    <property type="molecule type" value="Genomic_DNA"/>
</dbReference>
<evidence type="ECO:0000259" key="5">
    <source>
        <dbReference type="SMART" id="SM00872"/>
    </source>
</evidence>
<evidence type="ECO:0000256" key="1">
    <source>
        <dbReference type="ARBA" id="ARBA00009792"/>
    </source>
</evidence>
<dbReference type="GO" id="GO:0046872">
    <property type="term" value="F:metal ion binding"/>
    <property type="evidence" value="ECO:0007669"/>
    <property type="project" value="UniProtKB-KW"/>
</dbReference>
<dbReference type="Pfam" id="PF17677">
    <property type="entry name" value="Glyco_hydro38C2"/>
    <property type="match status" value="1"/>
</dbReference>
<dbReference type="InterPro" id="IPR015341">
    <property type="entry name" value="Glyco_hydro_38_cen"/>
</dbReference>
<keyword evidence="3" id="KW-0378">Hydrolase</keyword>
<proteinExistence type="inferred from homology"/>
<keyword evidence="4" id="KW-0326">Glycosidase</keyword>
<protein>
    <submittedName>
        <fullName evidence="6">Alpha-mannosidase</fullName>
    </submittedName>
</protein>
<dbReference type="Gene3D" id="2.70.98.30">
    <property type="entry name" value="Golgi alpha-mannosidase II, domain 4"/>
    <property type="match status" value="1"/>
</dbReference>
<gene>
    <name evidence="6" type="ORF">E4663_19255</name>
</gene>
<dbReference type="Pfam" id="PF09261">
    <property type="entry name" value="Alpha-mann_mid"/>
    <property type="match status" value="1"/>
</dbReference>
<dbReference type="RefSeq" id="WP_135328800.1">
    <property type="nucleotide sequence ID" value="NZ_SRJC01000011.1"/>
</dbReference>
<dbReference type="InterPro" id="IPR041147">
    <property type="entry name" value="GH38_C"/>
</dbReference>
<organism evidence="6 7">
    <name type="scientific">Halobacillus salinus</name>
    <dbReference type="NCBI Taxonomy" id="192814"/>
    <lineage>
        <taxon>Bacteria</taxon>
        <taxon>Bacillati</taxon>
        <taxon>Bacillota</taxon>
        <taxon>Bacilli</taxon>
        <taxon>Bacillales</taxon>
        <taxon>Bacillaceae</taxon>
        <taxon>Halobacillus</taxon>
    </lineage>
</organism>
<dbReference type="InterPro" id="IPR011330">
    <property type="entry name" value="Glyco_hydro/deAcase_b/a-brl"/>
</dbReference>
<dbReference type="InterPro" id="IPR000602">
    <property type="entry name" value="Glyco_hydro_38_N"/>
</dbReference>
<dbReference type="SMART" id="SM00872">
    <property type="entry name" value="Alpha-mann_mid"/>
    <property type="match status" value="1"/>
</dbReference>
<evidence type="ECO:0000313" key="7">
    <source>
        <dbReference type="Proteomes" id="UP000297982"/>
    </source>
</evidence>
<dbReference type="PANTHER" id="PTHR46017:SF2">
    <property type="entry name" value="MANNOSYLGLYCERATE HYDROLASE"/>
    <property type="match status" value="1"/>
</dbReference>
<keyword evidence="2" id="KW-0479">Metal-binding</keyword>
<dbReference type="SUPFAM" id="SSF88688">
    <property type="entry name" value="Families 57/38 glycoside transferase middle domain"/>
    <property type="match status" value="1"/>
</dbReference>
<evidence type="ECO:0000256" key="3">
    <source>
        <dbReference type="ARBA" id="ARBA00022801"/>
    </source>
</evidence>
<dbReference type="CDD" id="cd10815">
    <property type="entry name" value="GH38N_AMII_EcMngB_like"/>
    <property type="match status" value="1"/>
</dbReference>
<dbReference type="Pfam" id="PF07748">
    <property type="entry name" value="Glyco_hydro_38C"/>
    <property type="match status" value="1"/>
</dbReference>
<dbReference type="InterPro" id="IPR011013">
    <property type="entry name" value="Gal_mutarotase_sf_dom"/>
</dbReference>
<evidence type="ECO:0000256" key="2">
    <source>
        <dbReference type="ARBA" id="ARBA00022723"/>
    </source>
</evidence>
<dbReference type="InterPro" id="IPR037094">
    <property type="entry name" value="Glyco_hydro_38_cen_sf"/>
</dbReference>
<accession>A0A4Z0GVP1</accession>
<dbReference type="Proteomes" id="UP000297982">
    <property type="component" value="Unassembled WGS sequence"/>
</dbReference>
<dbReference type="Pfam" id="PF01074">
    <property type="entry name" value="Glyco_hydro_38N"/>
    <property type="match status" value="1"/>
</dbReference>
<comment type="caution">
    <text evidence="6">The sequence shown here is derived from an EMBL/GenBank/DDBJ whole genome shotgun (WGS) entry which is preliminary data.</text>
</comment>
<evidence type="ECO:0000313" key="6">
    <source>
        <dbReference type="EMBL" id="TGB00755.1"/>
    </source>
</evidence>
<sequence>MKKKRVYVVPHSHWDREWYFTIEDSNLLLAENMDHLIDLLETNDNYHGYVFDAQMSIVDEYLKVRPENYDRLKQMIEAKRIYVGPWYTQADSLLVHKESLLRNLLYGVKGTEKMGHSMNIGYLPDIFGQNTYLPSLFKGFGIDYAILQRGIYTDQLDGNVNFTWKSPDGESVKANVMPMGYGPGKFLSAEDDFYEEKLIPMLQKLANLNKDTDNLLLPSGGDQVFVRQHFPETIEKLNEKDDEHEYLLSDYEQFMEDTWSENNFPNVIEGELIATERSRIHNTIRSQRYDIKKWNAIVEHKLINQLEPLAVIGQSLGLKYPQARLDEMWKNLFDVHAHDSIGGCNSDDTNEDIMKRLEKIVRQADGLMNLIKRQLTHAISNQSEQDNITVLFNTHAKPYLGTVETVLFTNEKDLQIKNLDGEALDFTITNQEYLSGGKKIVVTAEGDKEVEIPGYYRSEILIESAAIPALGYTTLQVTKGGDVDQLTPENDTIIENDTYKLEVTEGTLILTEKASGTTAADFLQFEDTADAGDSYDYSPLPGDEPIILNQFELISVEKSKHVERMTIEHTKQLPADLDQRLNPSKQKSFTIQTTFEMRRSEDTVRVQHHIDNDVHDHRVRALIQTPVEKPQQSFGDQGYSLIQRPVENPRMANWKENGYKEAPVPIYTVEQFAGVEDKKNHLSIFTKGLKEYEVLKESGKFALTLFRSVGLLGRDDLAWRPGRASGINNKVVTTPDAQMTGKMTFDYAIHMKGGAVEASNLFDLVDRYNERYVTYQNQSLNTFEERLDRFEIPYPIEKLPADYSLAALENKDLFISSIKKAHDDGSVIVRLYNPADNEVTGTITSDQLTDMATTDLSENPLEKVEIITIPAYGYQTIKLRGASR</sequence>
<comment type="similarity">
    <text evidence="1">Belongs to the glycosyl hydrolase 38 family.</text>
</comment>
<dbReference type="InterPro" id="IPR027291">
    <property type="entry name" value="Glyco_hydro_38_N_sf"/>
</dbReference>
<dbReference type="InterPro" id="IPR028995">
    <property type="entry name" value="Glyco_hydro_57/38_cen_sf"/>
</dbReference>
<dbReference type="Gene3D" id="1.20.1270.50">
    <property type="entry name" value="Glycoside hydrolase family 38, central domain"/>
    <property type="match status" value="1"/>
</dbReference>